<organism evidence="2 3">
    <name type="scientific">Streptomyces tsukubensis (strain DSM 42081 / NBRC 108919 / NRRL 18488 / 9993)</name>
    <dbReference type="NCBI Taxonomy" id="1114943"/>
    <lineage>
        <taxon>Bacteria</taxon>
        <taxon>Bacillati</taxon>
        <taxon>Actinomycetota</taxon>
        <taxon>Actinomycetes</taxon>
        <taxon>Kitasatosporales</taxon>
        <taxon>Streptomycetaceae</taxon>
        <taxon>Streptomyces</taxon>
    </lineage>
</organism>
<name>A0A7G3UG97_STRT9</name>
<dbReference type="SUPFAM" id="SSF49373">
    <property type="entry name" value="Invasin/intimin cell-adhesion fragments"/>
    <property type="match status" value="1"/>
</dbReference>
<keyword evidence="3" id="KW-1185">Reference proteome</keyword>
<protein>
    <recommendedName>
        <fullName evidence="4">Big-1 domain-containing protein</fullName>
    </recommendedName>
</protein>
<dbReference type="GO" id="GO:0005975">
    <property type="term" value="P:carbohydrate metabolic process"/>
    <property type="evidence" value="ECO:0007669"/>
    <property type="project" value="UniProtKB-ARBA"/>
</dbReference>
<feature type="signal peptide" evidence="1">
    <location>
        <begin position="1"/>
        <end position="25"/>
    </location>
</feature>
<evidence type="ECO:0000313" key="2">
    <source>
        <dbReference type="EMBL" id="QKM69443.1"/>
    </source>
</evidence>
<accession>A0A7G3UG97</accession>
<gene>
    <name evidence="2" type="ORF">STSU_021965</name>
</gene>
<evidence type="ECO:0000256" key="1">
    <source>
        <dbReference type="SAM" id="SignalP"/>
    </source>
</evidence>
<sequence>MYRPPARLTAVVAATACALLLGAAAAPSTATPAAASMAAPAAVPVNYLRAVAGDSQHVAPGQPVAQALTARALDSDFRPVEGATITFTTPGDKLTFPGGATTATVVTDADGRATAPALTAGSVQGAFLVTAATEDQEARVSFEIIVD</sequence>
<dbReference type="InterPro" id="IPR013783">
    <property type="entry name" value="Ig-like_fold"/>
</dbReference>
<reference evidence="2 3" key="1">
    <citation type="journal article" date="2012" name="J. Bacteriol.">
        <title>Draft genome of Streptomyces tsukubaensis NRRL 18488, the producer of the clinically important immunosuppressant tacrolimus (FK506).</title>
        <authorList>
            <person name="Barreiro C."/>
            <person name="Prieto C."/>
            <person name="Sola-Landa A."/>
            <person name="Solera E."/>
            <person name="Martinez-Castro M."/>
            <person name="Perez-Redondo R."/>
            <person name="Garcia-Estrada C."/>
            <person name="Aparicio J.F."/>
            <person name="Fernandez-Martinez L.T."/>
            <person name="Santos-Aberturas J."/>
            <person name="Salehi-Najafabadi Z."/>
            <person name="Rodriguez-Garcia A."/>
            <person name="Tauch A."/>
            <person name="Martin J.F."/>
        </authorList>
    </citation>
    <scope>NUCLEOTIDE SEQUENCE [LARGE SCALE GENOMIC DNA]</scope>
    <source>
        <strain evidence="3">DSM 42081 / NBRC 108919 / NRRL 18488 / 9993</strain>
    </source>
</reference>
<dbReference type="AlphaFoldDB" id="A0A7G3UG97"/>
<dbReference type="Proteomes" id="UP000005940">
    <property type="component" value="Chromosome"/>
</dbReference>
<evidence type="ECO:0000313" key="3">
    <source>
        <dbReference type="Proteomes" id="UP000005940"/>
    </source>
</evidence>
<dbReference type="Gene3D" id="2.60.40.10">
    <property type="entry name" value="Immunoglobulins"/>
    <property type="match status" value="1"/>
</dbReference>
<dbReference type="InterPro" id="IPR008964">
    <property type="entry name" value="Invasin/intimin_cell_adhesion"/>
</dbReference>
<dbReference type="EMBL" id="CP029159">
    <property type="protein sequence ID" value="QKM69443.1"/>
    <property type="molecule type" value="Genomic_DNA"/>
</dbReference>
<evidence type="ECO:0008006" key="4">
    <source>
        <dbReference type="Google" id="ProtNLM"/>
    </source>
</evidence>
<keyword evidence="1" id="KW-0732">Signal</keyword>
<feature type="chain" id="PRO_5038887791" description="Big-1 domain-containing protein" evidence="1">
    <location>
        <begin position="26"/>
        <end position="147"/>
    </location>
</feature>
<proteinExistence type="predicted"/>